<reference evidence="8" key="1">
    <citation type="submission" date="2016-03" db="EMBL/GenBank/DDBJ databases">
        <authorList>
            <person name="Borrel G."/>
            <person name="Mccann A."/>
            <person name="O'Toole P.W."/>
        </authorList>
    </citation>
    <scope>NUCLEOTIDE SEQUENCE</scope>
    <source>
        <strain evidence="8">183</strain>
    </source>
</reference>
<dbReference type="SMART" id="SM00729">
    <property type="entry name" value="Elp3"/>
    <property type="match status" value="1"/>
</dbReference>
<organism evidence="8 9">
    <name type="scientific">Candidatus Methanomassiliicoccus intestinalis</name>
    <dbReference type="NCBI Taxonomy" id="1406512"/>
    <lineage>
        <taxon>Archaea</taxon>
        <taxon>Methanobacteriati</taxon>
        <taxon>Thermoplasmatota</taxon>
        <taxon>Thermoplasmata</taxon>
        <taxon>Methanomassiliicoccales</taxon>
        <taxon>Methanomassiliicoccaceae</taxon>
        <taxon>Methanomassiliicoccus</taxon>
    </lineage>
</organism>
<dbReference type="Gene3D" id="3.20.20.70">
    <property type="entry name" value="Aldolase class I"/>
    <property type="match status" value="1"/>
</dbReference>
<evidence type="ECO:0000256" key="6">
    <source>
        <dbReference type="PIRSR" id="PIRSR004762-2"/>
    </source>
</evidence>
<dbReference type="SFLD" id="SFLDS00029">
    <property type="entry name" value="Radical_SAM"/>
    <property type="match status" value="1"/>
</dbReference>
<evidence type="ECO:0000259" key="7">
    <source>
        <dbReference type="PROSITE" id="PS51918"/>
    </source>
</evidence>
<dbReference type="InterPro" id="IPR007197">
    <property type="entry name" value="rSAM"/>
</dbReference>
<dbReference type="PROSITE" id="PS51918">
    <property type="entry name" value="RADICAL_SAM"/>
    <property type="match status" value="1"/>
</dbReference>
<comment type="cofactor">
    <cofactor evidence="5">
        <name>[4Fe-4S] cluster</name>
        <dbReference type="ChEBI" id="CHEBI:49883"/>
    </cofactor>
    <text evidence="5">Binds 1 [4Fe-4S] cluster. The cluster is coordinated with 3 cysteines and an exchangeable S-adenosyl-L-methionine.</text>
</comment>
<dbReference type="PANTHER" id="PTHR43726:SF1">
    <property type="entry name" value="BIOTIN SYNTHASE"/>
    <property type="match status" value="1"/>
</dbReference>
<dbReference type="Pfam" id="PF04055">
    <property type="entry name" value="Radical_SAM"/>
    <property type="match status" value="1"/>
</dbReference>
<feature type="binding site" evidence="6">
    <location>
        <position position="168"/>
    </location>
    <ligand>
        <name>(3R)-3-methyl-D-ornithine</name>
        <dbReference type="ChEBI" id="CHEBI:64642"/>
    </ligand>
</feature>
<dbReference type="SFLD" id="SFLDG01280">
    <property type="entry name" value="HydE/PylB-like"/>
    <property type="match status" value="1"/>
</dbReference>
<feature type="binding site" evidence="5">
    <location>
        <position position="71"/>
    </location>
    <ligand>
        <name>[4Fe-4S] cluster</name>
        <dbReference type="ChEBI" id="CHEBI:49883"/>
        <note>4Fe-4S-S-AdoMet</note>
    </ligand>
</feature>
<evidence type="ECO:0000256" key="5">
    <source>
        <dbReference type="PIRSR" id="PIRSR004762-1"/>
    </source>
</evidence>
<dbReference type="GO" id="GO:0051539">
    <property type="term" value="F:4 iron, 4 sulfur cluster binding"/>
    <property type="evidence" value="ECO:0007669"/>
    <property type="project" value="UniProtKB-KW"/>
</dbReference>
<keyword evidence="5" id="KW-0004">4Fe-4S</keyword>
<comment type="caution">
    <text evidence="8">The sequence shown here is derived from an EMBL/GenBank/DDBJ whole genome shotgun (WGS) entry which is preliminary data.</text>
</comment>
<dbReference type="GO" id="GO:0016740">
    <property type="term" value="F:transferase activity"/>
    <property type="evidence" value="ECO:0007669"/>
    <property type="project" value="TreeGrafter"/>
</dbReference>
<feature type="binding site" evidence="6">
    <location>
        <position position="170"/>
    </location>
    <ligand>
        <name>S-adenosyl-L-methionine</name>
        <dbReference type="ChEBI" id="CHEBI:59789"/>
    </ligand>
</feature>
<feature type="domain" description="Radical SAM core" evidence="7">
    <location>
        <begin position="53"/>
        <end position="278"/>
    </location>
</feature>
<dbReference type="PANTHER" id="PTHR43726">
    <property type="entry name" value="3-METHYLORNITHINE SYNTHASE"/>
    <property type="match status" value="1"/>
</dbReference>
<evidence type="ECO:0000256" key="4">
    <source>
        <dbReference type="ARBA" id="ARBA00023014"/>
    </source>
</evidence>
<dbReference type="GeneID" id="41323309"/>
<evidence type="ECO:0000313" key="9">
    <source>
        <dbReference type="Proteomes" id="UP000752814"/>
    </source>
</evidence>
<keyword evidence="1 5" id="KW-0949">S-adenosyl-L-methionine</keyword>
<feature type="binding site" evidence="6">
    <location>
        <position position="297"/>
    </location>
    <ligand>
        <name>(3R)-3-methyl-D-ornithine</name>
        <dbReference type="ChEBI" id="CHEBI:64642"/>
    </ligand>
</feature>
<evidence type="ECO:0000256" key="1">
    <source>
        <dbReference type="ARBA" id="ARBA00022691"/>
    </source>
</evidence>
<dbReference type="NCBIfam" id="TIGR03910">
    <property type="entry name" value="pyrrolys_PylB"/>
    <property type="match status" value="1"/>
</dbReference>
<name>A0A8J8PEL5_9ARCH</name>
<dbReference type="EMBL" id="LVVT01000001">
    <property type="protein sequence ID" value="TQS84674.1"/>
    <property type="molecule type" value="Genomic_DNA"/>
</dbReference>
<dbReference type="SFLD" id="SFLDG01060">
    <property type="entry name" value="BATS_domain_containing"/>
    <property type="match status" value="1"/>
</dbReference>
<evidence type="ECO:0000256" key="3">
    <source>
        <dbReference type="ARBA" id="ARBA00023004"/>
    </source>
</evidence>
<feature type="binding site" evidence="6">
    <location>
        <position position="73"/>
    </location>
    <ligand>
        <name>S-adenosyl-L-methionine</name>
        <dbReference type="ChEBI" id="CHEBI:59789"/>
    </ligand>
</feature>
<dbReference type="OMA" id="IDTICCN"/>
<keyword evidence="4 5" id="KW-0411">Iron-sulfur</keyword>
<sequence>MKDADITPILQKSLDGQDLTVTEIEALLAAEDQNSVARLFEAARTVKTQYFGNKVFLYGFVYFSTHCRNNCSFCFYRSSNTDSVRYRKTDDEILELATSLEDSGVHVIDLTMGEDPLIHNDNHYNRLTDLVKMVNNAVDIPLMVSPGAIPERLFPVLMENGADWIACYQETHNMELFKKLRPDQDYEFRLNQKKWADKYGLLAEEGIMIGVGESVKDRADSIDTMRGLNVNQVRAMSFVPQENTPMSVNSPSPFIEELKAIAVMRLVHPKNLIPASLDVEGVAGLKTRLAAGANVITSIIPPRKGLAGVAQHELDIDDGGRSVEQIEAILDDINVKIADKYEYINLIESWKNSKKAGVSL</sequence>
<dbReference type="InterPro" id="IPR034422">
    <property type="entry name" value="HydE/PylB-like"/>
</dbReference>
<dbReference type="SFLD" id="SFLDF00349">
    <property type="entry name" value="3-methylornithine_synthase_(Py"/>
    <property type="match status" value="1"/>
</dbReference>
<proteinExistence type="predicted"/>
<dbReference type="SUPFAM" id="SSF102114">
    <property type="entry name" value="Radical SAM enzymes"/>
    <property type="match status" value="1"/>
</dbReference>
<feature type="binding site" evidence="6">
    <location>
        <position position="109"/>
    </location>
    <ligand>
        <name>(3R)-3-methyl-D-ornithine</name>
        <dbReference type="ChEBI" id="CHEBI:64642"/>
    </ligand>
</feature>
<dbReference type="AlphaFoldDB" id="A0A8J8PEL5"/>
<feature type="binding site" evidence="6">
    <location>
        <position position="181"/>
    </location>
    <ligand>
        <name>S-adenosyl-L-methionine</name>
        <dbReference type="ChEBI" id="CHEBI:59789"/>
    </ligand>
</feature>
<feature type="binding site" evidence="6">
    <location>
        <position position="145"/>
    </location>
    <ligand>
        <name>(3R)-3-methyl-D-ornithine</name>
        <dbReference type="ChEBI" id="CHEBI:64642"/>
    </ligand>
</feature>
<gene>
    <name evidence="8" type="ORF">A3207_01160</name>
</gene>
<feature type="binding site" evidence="5">
    <location>
        <position position="67"/>
    </location>
    <ligand>
        <name>[4Fe-4S] cluster</name>
        <dbReference type="ChEBI" id="CHEBI:49883"/>
        <note>4Fe-4S-S-AdoMet</note>
    </ligand>
</feature>
<keyword evidence="3 5" id="KW-0408">Iron</keyword>
<dbReference type="InterPro" id="IPR023891">
    <property type="entry name" value="Pyrrolys_PylB"/>
</dbReference>
<dbReference type="GO" id="GO:0071524">
    <property type="term" value="P:pyrrolysine biosynthetic process"/>
    <property type="evidence" value="ECO:0007669"/>
    <property type="project" value="InterPro"/>
</dbReference>
<feature type="binding site" evidence="5">
    <location>
        <position position="74"/>
    </location>
    <ligand>
        <name>[4Fe-4S] cluster</name>
        <dbReference type="ChEBI" id="CHEBI:49883"/>
        <note>4Fe-4S-S-AdoMet</note>
    </ligand>
</feature>
<feature type="binding site" evidence="6">
    <location>
        <position position="189"/>
    </location>
    <ligand>
        <name>S-adenosyl-L-methionine</name>
        <dbReference type="ChEBI" id="CHEBI:59789"/>
    </ligand>
</feature>
<dbReference type="InterPro" id="IPR013785">
    <property type="entry name" value="Aldolase_TIM"/>
</dbReference>
<dbReference type="PIRSF" id="PIRSF004762">
    <property type="entry name" value="CHP00423"/>
    <property type="match status" value="1"/>
</dbReference>
<dbReference type="InterPro" id="IPR006638">
    <property type="entry name" value="Elp3/MiaA/NifB-like_rSAM"/>
</dbReference>
<feature type="binding site" evidence="6">
    <location>
        <position position="276"/>
    </location>
    <ligand>
        <name>(3R)-3-methyl-D-ornithine</name>
        <dbReference type="ChEBI" id="CHEBI:64642"/>
    </ligand>
</feature>
<dbReference type="GO" id="GO:0046872">
    <property type="term" value="F:metal ion binding"/>
    <property type="evidence" value="ECO:0007669"/>
    <property type="project" value="UniProtKB-KW"/>
</dbReference>
<keyword evidence="2" id="KW-0479">Metal-binding</keyword>
<dbReference type="Proteomes" id="UP000752814">
    <property type="component" value="Unassembled WGS sequence"/>
</dbReference>
<dbReference type="CDD" id="cd01335">
    <property type="entry name" value="Radical_SAM"/>
    <property type="match status" value="1"/>
</dbReference>
<dbReference type="RefSeq" id="WP_020448776.1">
    <property type="nucleotide sequence ID" value="NZ_CAYAYE010000015.1"/>
</dbReference>
<evidence type="ECO:0000313" key="8">
    <source>
        <dbReference type="EMBL" id="TQS84674.1"/>
    </source>
</evidence>
<protein>
    <submittedName>
        <fullName evidence="8">Methylornithine synthase PylB</fullName>
    </submittedName>
</protein>
<evidence type="ECO:0000256" key="2">
    <source>
        <dbReference type="ARBA" id="ARBA00022723"/>
    </source>
</evidence>
<feature type="binding site" evidence="6">
    <location>
        <position position="298"/>
    </location>
    <ligand>
        <name>(3R)-3-methyl-D-ornithine</name>
        <dbReference type="ChEBI" id="CHEBI:64642"/>
    </ligand>
</feature>
<dbReference type="InterPro" id="IPR058240">
    <property type="entry name" value="rSAM_sf"/>
</dbReference>
<feature type="binding site" evidence="6">
    <location>
        <position position="234"/>
    </location>
    <ligand>
        <name>(3R)-3-methyl-D-ornithine</name>
        <dbReference type="ChEBI" id="CHEBI:64642"/>
    </ligand>
</feature>
<accession>A0A8J8PEL5</accession>